<keyword evidence="4" id="KW-0175">Coiled coil</keyword>
<organism evidence="9 10">
    <name type="scientific">Hucho hucho</name>
    <name type="common">huchen</name>
    <dbReference type="NCBI Taxonomy" id="62062"/>
    <lineage>
        <taxon>Eukaryota</taxon>
        <taxon>Metazoa</taxon>
        <taxon>Chordata</taxon>
        <taxon>Craniata</taxon>
        <taxon>Vertebrata</taxon>
        <taxon>Euteleostomi</taxon>
        <taxon>Actinopterygii</taxon>
        <taxon>Neopterygii</taxon>
        <taxon>Teleostei</taxon>
        <taxon>Protacanthopterygii</taxon>
        <taxon>Salmoniformes</taxon>
        <taxon>Salmonidae</taxon>
        <taxon>Salmoninae</taxon>
        <taxon>Hucho</taxon>
    </lineage>
</organism>
<evidence type="ECO:0000256" key="6">
    <source>
        <dbReference type="ARBA" id="ARBA00023175"/>
    </source>
</evidence>
<dbReference type="PROSITE" id="PS51844">
    <property type="entry name" value="SH3_LIKE"/>
    <property type="match status" value="1"/>
</dbReference>
<dbReference type="Ensembl" id="ENSHHUT00000079177.1">
    <property type="protein sequence ID" value="ENSHHUP00000076679.1"/>
    <property type="gene ID" value="ENSHHUG00000044857.1"/>
</dbReference>
<keyword evidence="6" id="KW-0505">Motor protein</keyword>
<proteinExistence type="inferred from homology"/>
<reference evidence="9" key="3">
    <citation type="submission" date="2025-09" db="UniProtKB">
        <authorList>
            <consortium name="Ensembl"/>
        </authorList>
    </citation>
    <scope>IDENTIFICATION</scope>
</reference>
<sequence length="144" mass="16494">MSDAEMEVFGVAASYLRKPERERIAAQVKPFDAKTACFVADLKVEYVKGKIKSQDSSKVIVETEDGRVVTVNPDDISPMNPPKFDKIEDMAMLTHIHEPAVLFNLKEHYAAWMIYVSRHRSDYISTQSYVHLLIALCYRFYGDD</sequence>
<comment type="similarity">
    <text evidence="1">Belongs to the TRAFAC class myosin-kinesin ATPase superfamily. Myosin family.</text>
</comment>
<dbReference type="GO" id="GO:0016459">
    <property type="term" value="C:myosin complex"/>
    <property type="evidence" value="ECO:0007669"/>
    <property type="project" value="UniProtKB-KW"/>
</dbReference>
<evidence type="ECO:0000313" key="9">
    <source>
        <dbReference type="Ensembl" id="ENSHHUP00000076679.1"/>
    </source>
</evidence>
<keyword evidence="5" id="KW-0518">Myosin</keyword>
<keyword evidence="7" id="KW-0009">Actin-binding</keyword>
<dbReference type="FunFam" id="2.30.30.360:FF:000001">
    <property type="entry name" value="Myosin heavy chain"/>
    <property type="match status" value="1"/>
</dbReference>
<dbReference type="GeneTree" id="ENSGT00940000162543"/>
<evidence type="ECO:0000256" key="4">
    <source>
        <dbReference type="ARBA" id="ARBA00023054"/>
    </source>
</evidence>
<evidence type="ECO:0000256" key="7">
    <source>
        <dbReference type="ARBA" id="ARBA00023203"/>
    </source>
</evidence>
<dbReference type="InterPro" id="IPR004009">
    <property type="entry name" value="SH3_Myosin"/>
</dbReference>
<dbReference type="Gene3D" id="3.40.850.10">
    <property type="entry name" value="Kinesin motor domain"/>
    <property type="match status" value="1"/>
</dbReference>
<keyword evidence="3" id="KW-0067">ATP-binding</keyword>
<protein>
    <recommendedName>
        <fullName evidence="8">Myosin N-terminal SH3-like domain-containing protein</fullName>
    </recommendedName>
</protein>
<accession>A0A4W5QWL1</accession>
<evidence type="ECO:0000256" key="3">
    <source>
        <dbReference type="ARBA" id="ARBA00022840"/>
    </source>
</evidence>
<evidence type="ECO:0000256" key="2">
    <source>
        <dbReference type="ARBA" id="ARBA00022741"/>
    </source>
</evidence>
<keyword evidence="10" id="KW-1185">Reference proteome</keyword>
<evidence type="ECO:0000259" key="8">
    <source>
        <dbReference type="PROSITE" id="PS51844"/>
    </source>
</evidence>
<dbReference type="GO" id="GO:0005524">
    <property type="term" value="F:ATP binding"/>
    <property type="evidence" value="ECO:0007669"/>
    <property type="project" value="UniProtKB-KW"/>
</dbReference>
<feature type="domain" description="Myosin N-terminal SH3-like" evidence="8">
    <location>
        <begin position="32"/>
        <end position="81"/>
    </location>
</feature>
<dbReference type="AlphaFoldDB" id="A0A4W5QWL1"/>
<evidence type="ECO:0000313" key="10">
    <source>
        <dbReference type="Proteomes" id="UP000314982"/>
    </source>
</evidence>
<reference evidence="10" key="1">
    <citation type="submission" date="2018-06" db="EMBL/GenBank/DDBJ databases">
        <title>Genome assembly of Danube salmon.</title>
        <authorList>
            <person name="Macqueen D.J."/>
            <person name="Gundappa M.K."/>
        </authorList>
    </citation>
    <scope>NUCLEOTIDE SEQUENCE [LARGE SCALE GENOMIC DNA]</scope>
</reference>
<dbReference type="Proteomes" id="UP000314982">
    <property type="component" value="Unassembled WGS sequence"/>
</dbReference>
<dbReference type="Gene3D" id="2.30.30.360">
    <property type="entry name" value="Myosin S1 fragment, N-terminal"/>
    <property type="match status" value="1"/>
</dbReference>
<name>A0A4W5QWL1_9TELE</name>
<keyword evidence="2" id="KW-0547">Nucleotide-binding</keyword>
<dbReference type="SUPFAM" id="SSF52540">
    <property type="entry name" value="P-loop containing nucleoside triphosphate hydrolases"/>
    <property type="match status" value="1"/>
</dbReference>
<dbReference type="GO" id="GO:0051015">
    <property type="term" value="F:actin filament binding"/>
    <property type="evidence" value="ECO:0007669"/>
    <property type="project" value="InterPro"/>
</dbReference>
<reference evidence="9" key="2">
    <citation type="submission" date="2025-08" db="UniProtKB">
        <authorList>
            <consortium name="Ensembl"/>
        </authorList>
    </citation>
    <scope>IDENTIFICATION</scope>
</reference>
<dbReference type="Pfam" id="PF02736">
    <property type="entry name" value="Myosin_N"/>
    <property type="match status" value="1"/>
</dbReference>
<dbReference type="STRING" id="62062.ENSHHUP00000076679"/>
<dbReference type="GO" id="GO:0003774">
    <property type="term" value="F:cytoskeletal motor activity"/>
    <property type="evidence" value="ECO:0007669"/>
    <property type="project" value="InterPro"/>
</dbReference>
<dbReference type="InterPro" id="IPR008989">
    <property type="entry name" value="Myosin_S1_N"/>
</dbReference>
<evidence type="ECO:0000256" key="5">
    <source>
        <dbReference type="ARBA" id="ARBA00023123"/>
    </source>
</evidence>
<evidence type="ECO:0000256" key="1">
    <source>
        <dbReference type="ARBA" id="ARBA00008314"/>
    </source>
</evidence>
<dbReference type="InterPro" id="IPR027417">
    <property type="entry name" value="P-loop_NTPase"/>
</dbReference>
<dbReference type="InterPro" id="IPR036961">
    <property type="entry name" value="Kinesin_motor_dom_sf"/>
</dbReference>